<dbReference type="InterPro" id="IPR003661">
    <property type="entry name" value="HisK_dim/P_dom"/>
</dbReference>
<keyword evidence="6 11" id="KW-0418">Kinase</keyword>
<dbReference type="GO" id="GO:0007234">
    <property type="term" value="P:osmosensory signaling via phosphorelay pathway"/>
    <property type="evidence" value="ECO:0007669"/>
    <property type="project" value="TreeGrafter"/>
</dbReference>
<feature type="transmembrane region" description="Helical" evidence="9">
    <location>
        <begin position="261"/>
        <end position="287"/>
    </location>
</feature>
<dbReference type="GO" id="GO:0000156">
    <property type="term" value="F:phosphorelay response regulator activity"/>
    <property type="evidence" value="ECO:0007669"/>
    <property type="project" value="TreeGrafter"/>
</dbReference>
<keyword evidence="4" id="KW-0808">Transferase</keyword>
<protein>
    <recommendedName>
        <fullName evidence="2">histidine kinase</fullName>
        <ecNumber evidence="2">2.7.13.3</ecNumber>
    </recommendedName>
</protein>
<sequence length="524" mass="59490">MRWGSFAPASIPKLCAHLVFIHAYALVPVLRPAHRLTARRTPRFSFWRQHQAAGRLRLCVIIRRWAFFLSASQLASEQVREDEKIPLKKWRLFPRSLRQLVLMAFLLVLLPLLVLAYQAYQSLDQLSAQAADINHTTLADARRSEAMVSVALEMERSYRQYCVLVDPTLARLYQNQRKQYSQMLNAHAPILPNERYYQRLRDLLTQLAAITCQNSGPDSGASVLLESFSHSNAEMVQATRAVVFSRGQQLQQAIAKRGQFFGWQALLLFLVSGLLVVLFTCMIIGPVKAVERMINRLGEGRTPGSSAVFKGPRELRSLAQRIIWLSERLAWLESQRHEFLRHISHELKTPLASMREGTELLADEVAGPLTGDQKDVVAILDHSSRHLQKLIEQLLDYNRKLADGPSEHENVQLREMIEMVVAAHSLPARAKMISTEIALEAEICWAEPRLLMRVLDNLYSNAVYYGEGSGNIWFRSRQVGQRVQIDIANTGIPIPEAERTMIFEPFFQGSHQRKGAVKGSGLWG</sequence>
<feature type="domain" description="Histidine kinase" evidence="10">
    <location>
        <begin position="342"/>
        <end position="524"/>
    </location>
</feature>
<dbReference type="Pfam" id="PF02518">
    <property type="entry name" value="HATPase_c"/>
    <property type="match status" value="1"/>
</dbReference>
<dbReference type="InterPro" id="IPR036890">
    <property type="entry name" value="HATPase_C_sf"/>
</dbReference>
<comment type="catalytic activity">
    <reaction evidence="1">
        <text>ATP + protein L-histidine = ADP + protein N-phospho-L-histidine.</text>
        <dbReference type="EC" id="2.7.13.3"/>
    </reaction>
</comment>
<organism evidence="11 12">
    <name type="scientific">Serratia symbiotica str. Tucson</name>
    <dbReference type="NCBI Taxonomy" id="914128"/>
    <lineage>
        <taxon>Bacteria</taxon>
        <taxon>Pseudomonadati</taxon>
        <taxon>Pseudomonadota</taxon>
        <taxon>Gammaproteobacteria</taxon>
        <taxon>Enterobacterales</taxon>
        <taxon>Yersiniaceae</taxon>
        <taxon>Serratia</taxon>
        <taxon>Serratia symbiotica</taxon>
    </lineage>
</organism>
<feature type="transmembrane region" description="Helical" evidence="9">
    <location>
        <begin position="100"/>
        <end position="120"/>
    </location>
</feature>
<evidence type="ECO:0000256" key="9">
    <source>
        <dbReference type="SAM" id="Phobius"/>
    </source>
</evidence>
<keyword evidence="9" id="KW-1133">Transmembrane helix</keyword>
<dbReference type="AlphaFoldDB" id="E9CL77"/>
<dbReference type="Gene3D" id="3.30.565.10">
    <property type="entry name" value="Histidine kinase-like ATPase, C-terminal domain"/>
    <property type="match status" value="1"/>
</dbReference>
<dbReference type="EMBL" id="GL636106">
    <property type="protein sequence ID" value="EFW12654.1"/>
    <property type="molecule type" value="Genomic_DNA"/>
</dbReference>
<dbReference type="GO" id="GO:0005524">
    <property type="term" value="F:ATP binding"/>
    <property type="evidence" value="ECO:0007669"/>
    <property type="project" value="UniProtKB-KW"/>
</dbReference>
<accession>E9CL77</accession>
<keyword evidence="8" id="KW-0902">Two-component regulatory system</keyword>
<gene>
    <name evidence="11" type="primary">qseE</name>
    <name evidence="11" type="ORF">SSYM_0973</name>
</gene>
<dbReference type="PANTHER" id="PTHR42878">
    <property type="entry name" value="TWO-COMPONENT HISTIDINE KINASE"/>
    <property type="match status" value="1"/>
</dbReference>
<dbReference type="CDD" id="cd00082">
    <property type="entry name" value="HisKA"/>
    <property type="match status" value="1"/>
</dbReference>
<dbReference type="InterPro" id="IPR005467">
    <property type="entry name" value="His_kinase_dom"/>
</dbReference>
<dbReference type="PANTHER" id="PTHR42878:SF7">
    <property type="entry name" value="SENSOR HISTIDINE KINASE GLRK"/>
    <property type="match status" value="1"/>
</dbReference>
<dbReference type="GO" id="GO:0000155">
    <property type="term" value="F:phosphorelay sensor kinase activity"/>
    <property type="evidence" value="ECO:0007669"/>
    <property type="project" value="InterPro"/>
</dbReference>
<dbReference type="HOGENOM" id="CLU_000445_89_23_6"/>
<evidence type="ECO:0000256" key="2">
    <source>
        <dbReference type="ARBA" id="ARBA00012438"/>
    </source>
</evidence>
<evidence type="ECO:0000256" key="5">
    <source>
        <dbReference type="ARBA" id="ARBA00022741"/>
    </source>
</evidence>
<evidence type="ECO:0000313" key="11">
    <source>
        <dbReference type="EMBL" id="EFW12654.1"/>
    </source>
</evidence>
<evidence type="ECO:0000256" key="3">
    <source>
        <dbReference type="ARBA" id="ARBA00022553"/>
    </source>
</evidence>
<name>E9CL77_9GAMM</name>
<evidence type="ECO:0000256" key="1">
    <source>
        <dbReference type="ARBA" id="ARBA00000085"/>
    </source>
</evidence>
<dbReference type="EC" id="2.7.13.3" evidence="2"/>
<keyword evidence="9" id="KW-0812">Transmembrane</keyword>
<keyword evidence="12" id="KW-1185">Reference proteome</keyword>
<keyword evidence="3" id="KW-0597">Phosphoprotein</keyword>
<dbReference type="Pfam" id="PF00512">
    <property type="entry name" value="HisKA"/>
    <property type="match status" value="1"/>
</dbReference>
<dbReference type="Gene3D" id="1.10.287.130">
    <property type="match status" value="1"/>
</dbReference>
<dbReference type="SMART" id="SM00388">
    <property type="entry name" value="HisKA"/>
    <property type="match status" value="1"/>
</dbReference>
<evidence type="ECO:0000256" key="6">
    <source>
        <dbReference type="ARBA" id="ARBA00022777"/>
    </source>
</evidence>
<evidence type="ECO:0000259" key="10">
    <source>
        <dbReference type="PROSITE" id="PS50109"/>
    </source>
</evidence>
<dbReference type="SUPFAM" id="SSF55874">
    <property type="entry name" value="ATPase domain of HSP90 chaperone/DNA topoisomerase II/histidine kinase"/>
    <property type="match status" value="1"/>
</dbReference>
<evidence type="ECO:0000256" key="8">
    <source>
        <dbReference type="ARBA" id="ARBA00023012"/>
    </source>
</evidence>
<keyword evidence="7" id="KW-0067">ATP-binding</keyword>
<dbReference type="Proteomes" id="UP000013568">
    <property type="component" value="Unassembled WGS sequence"/>
</dbReference>
<dbReference type="PROSITE" id="PS50109">
    <property type="entry name" value="HIS_KIN"/>
    <property type="match status" value="1"/>
</dbReference>
<evidence type="ECO:0000256" key="7">
    <source>
        <dbReference type="ARBA" id="ARBA00022840"/>
    </source>
</evidence>
<dbReference type="InterPro" id="IPR036097">
    <property type="entry name" value="HisK_dim/P_sf"/>
</dbReference>
<proteinExistence type="predicted"/>
<evidence type="ECO:0000313" key="12">
    <source>
        <dbReference type="Proteomes" id="UP000013568"/>
    </source>
</evidence>
<reference evidence="12" key="1">
    <citation type="journal article" date="2011" name="Genome Biol. Evol.">
        <title>Massive genomic decay in Serratia symbiotica, a recently evolved symbiont of aphids.</title>
        <authorList>
            <person name="Burke G.R."/>
            <person name="Moran N.A."/>
        </authorList>
    </citation>
    <scope>NUCLEOTIDE SEQUENCE [LARGE SCALE GENOMIC DNA]</scope>
    <source>
        <strain evidence="12">Tucson</strain>
    </source>
</reference>
<keyword evidence="9" id="KW-0472">Membrane</keyword>
<dbReference type="InterPro" id="IPR050351">
    <property type="entry name" value="BphY/WalK/GraS-like"/>
</dbReference>
<keyword evidence="5" id="KW-0547">Nucleotide-binding</keyword>
<evidence type="ECO:0000256" key="4">
    <source>
        <dbReference type="ARBA" id="ARBA00022679"/>
    </source>
</evidence>
<dbReference type="SUPFAM" id="SSF47384">
    <property type="entry name" value="Homodimeric domain of signal transducing histidine kinase"/>
    <property type="match status" value="1"/>
</dbReference>
<dbReference type="InterPro" id="IPR003594">
    <property type="entry name" value="HATPase_dom"/>
</dbReference>
<dbReference type="GO" id="GO:0030295">
    <property type="term" value="F:protein kinase activator activity"/>
    <property type="evidence" value="ECO:0007669"/>
    <property type="project" value="TreeGrafter"/>
</dbReference>